<feature type="region of interest" description="Disordered" evidence="1">
    <location>
        <begin position="38"/>
        <end position="63"/>
    </location>
</feature>
<proteinExistence type="predicted"/>
<evidence type="ECO:0000313" key="3">
    <source>
        <dbReference type="Proteomes" id="UP000224567"/>
    </source>
</evidence>
<feature type="region of interest" description="Disordered" evidence="1">
    <location>
        <begin position="106"/>
        <end position="148"/>
    </location>
</feature>
<reference evidence="3" key="2">
    <citation type="journal article" date="2017" name="J. Anim. Genet.">
        <title>Multiple reference genome sequences of hot pepper reveal the massive evolution of plant disease resistance genes by retroduplication.</title>
        <authorList>
            <person name="Kim S."/>
            <person name="Park J."/>
            <person name="Yeom S.-I."/>
            <person name="Kim Y.-M."/>
            <person name="Seo E."/>
            <person name="Kim K.-T."/>
            <person name="Kim M.-S."/>
            <person name="Lee J.M."/>
            <person name="Cheong K."/>
            <person name="Shin H.-S."/>
            <person name="Kim S.-B."/>
            <person name="Han K."/>
            <person name="Lee J."/>
            <person name="Park M."/>
            <person name="Lee H.-A."/>
            <person name="Lee H.-Y."/>
            <person name="Lee Y."/>
            <person name="Oh S."/>
            <person name="Lee J.H."/>
            <person name="Choi E."/>
            <person name="Choi E."/>
            <person name="Lee S.E."/>
            <person name="Jeon J."/>
            <person name="Kim H."/>
            <person name="Choi G."/>
            <person name="Song H."/>
            <person name="Lee J."/>
            <person name="Lee S.-C."/>
            <person name="Kwon J.-K."/>
            <person name="Lee H.-Y."/>
            <person name="Koo N."/>
            <person name="Hong Y."/>
            <person name="Kim R.W."/>
            <person name="Kang W.-H."/>
            <person name="Huh J.H."/>
            <person name="Kang B.-C."/>
            <person name="Yang T.-J."/>
            <person name="Lee Y.-H."/>
            <person name="Bennetzen J.L."/>
            <person name="Choi D."/>
        </authorList>
    </citation>
    <scope>NUCLEOTIDE SEQUENCE [LARGE SCALE GENOMIC DNA]</scope>
    <source>
        <strain evidence="3">cv. PBC81</strain>
    </source>
</reference>
<name>A0A2G2VGX7_CAPBA</name>
<dbReference type="EMBL" id="MLFT02000012">
    <property type="protein sequence ID" value="PHT32222.1"/>
    <property type="molecule type" value="Genomic_DNA"/>
</dbReference>
<dbReference type="AlphaFoldDB" id="A0A2G2VGX7"/>
<evidence type="ECO:0000256" key="1">
    <source>
        <dbReference type="SAM" id="MobiDB-lite"/>
    </source>
</evidence>
<keyword evidence="3" id="KW-1185">Reference proteome</keyword>
<sequence length="148" mass="16382">MKIGKSSVSSVDVAATPLLLLLCNGDVATPFETDRADVFSPKPLDFNEDEYINKDQPPRADKEKLRKCNIEKQVKKKVDRVNLDEITSGLVGIDIGFQEIRKNEGARYKGKLGGDDPYFDSSDPSSDISEEEKDPIDGDEVVNPPPRT</sequence>
<dbReference type="Proteomes" id="UP000224567">
    <property type="component" value="Unassembled WGS sequence"/>
</dbReference>
<protein>
    <submittedName>
        <fullName evidence="2">Uncharacterized protein</fullName>
    </submittedName>
</protein>
<gene>
    <name evidence="2" type="ORF">CQW23_28559</name>
</gene>
<comment type="caution">
    <text evidence="2">The sequence shown here is derived from an EMBL/GenBank/DDBJ whole genome shotgun (WGS) entry which is preliminary data.</text>
</comment>
<feature type="compositionally biased region" description="Basic and acidic residues" evidence="1">
    <location>
        <begin position="51"/>
        <end position="63"/>
    </location>
</feature>
<feature type="compositionally biased region" description="Acidic residues" evidence="1">
    <location>
        <begin position="128"/>
        <end position="140"/>
    </location>
</feature>
<organism evidence="2 3">
    <name type="scientific">Capsicum baccatum</name>
    <name type="common">Peruvian pepper</name>
    <dbReference type="NCBI Taxonomy" id="33114"/>
    <lineage>
        <taxon>Eukaryota</taxon>
        <taxon>Viridiplantae</taxon>
        <taxon>Streptophyta</taxon>
        <taxon>Embryophyta</taxon>
        <taxon>Tracheophyta</taxon>
        <taxon>Spermatophyta</taxon>
        <taxon>Magnoliopsida</taxon>
        <taxon>eudicotyledons</taxon>
        <taxon>Gunneridae</taxon>
        <taxon>Pentapetalae</taxon>
        <taxon>asterids</taxon>
        <taxon>lamiids</taxon>
        <taxon>Solanales</taxon>
        <taxon>Solanaceae</taxon>
        <taxon>Solanoideae</taxon>
        <taxon>Capsiceae</taxon>
        <taxon>Capsicum</taxon>
    </lineage>
</organism>
<reference evidence="2 3" key="1">
    <citation type="journal article" date="2017" name="Genome Biol.">
        <title>New reference genome sequences of hot pepper reveal the massive evolution of plant disease-resistance genes by retroduplication.</title>
        <authorList>
            <person name="Kim S."/>
            <person name="Park J."/>
            <person name="Yeom S.I."/>
            <person name="Kim Y.M."/>
            <person name="Seo E."/>
            <person name="Kim K.T."/>
            <person name="Kim M.S."/>
            <person name="Lee J.M."/>
            <person name="Cheong K."/>
            <person name="Shin H.S."/>
            <person name="Kim S.B."/>
            <person name="Han K."/>
            <person name="Lee J."/>
            <person name="Park M."/>
            <person name="Lee H.A."/>
            <person name="Lee H.Y."/>
            <person name="Lee Y."/>
            <person name="Oh S."/>
            <person name="Lee J.H."/>
            <person name="Choi E."/>
            <person name="Choi E."/>
            <person name="Lee S.E."/>
            <person name="Jeon J."/>
            <person name="Kim H."/>
            <person name="Choi G."/>
            <person name="Song H."/>
            <person name="Lee J."/>
            <person name="Lee S.C."/>
            <person name="Kwon J.K."/>
            <person name="Lee H.Y."/>
            <person name="Koo N."/>
            <person name="Hong Y."/>
            <person name="Kim R.W."/>
            <person name="Kang W.H."/>
            <person name="Huh J.H."/>
            <person name="Kang B.C."/>
            <person name="Yang T.J."/>
            <person name="Lee Y.H."/>
            <person name="Bennetzen J.L."/>
            <person name="Choi D."/>
        </authorList>
    </citation>
    <scope>NUCLEOTIDE SEQUENCE [LARGE SCALE GENOMIC DNA]</scope>
    <source>
        <strain evidence="3">cv. PBC81</strain>
    </source>
</reference>
<feature type="compositionally biased region" description="Low complexity" evidence="1">
    <location>
        <begin position="115"/>
        <end position="127"/>
    </location>
</feature>
<evidence type="ECO:0000313" key="2">
    <source>
        <dbReference type="EMBL" id="PHT32222.1"/>
    </source>
</evidence>
<accession>A0A2G2VGX7</accession>